<keyword evidence="2" id="KW-1185">Reference proteome</keyword>
<name>A0A7W9PGR3_9NOCA</name>
<evidence type="ECO:0000313" key="2">
    <source>
        <dbReference type="Proteomes" id="UP000540412"/>
    </source>
</evidence>
<sequence>MTAPPLLSFEQYQALVEGTGLEELRLAAIVREIRDYCGWHIAPAVDETLTADGSGGTVQQLPTLHLNSVTSVTECGTTLTTDDYEWSADGSLRRRVFRWWTARYRGVVAVVNHGYATVPENIVSVILDAASSAISTPVGETAEQPETMGPFTFGGKGGVVLTTAQRRVLDRYALPGRP</sequence>
<proteinExistence type="predicted"/>
<dbReference type="Proteomes" id="UP000540412">
    <property type="component" value="Unassembled WGS sequence"/>
</dbReference>
<comment type="caution">
    <text evidence="1">The sequence shown here is derived from an EMBL/GenBank/DDBJ whole genome shotgun (WGS) entry which is preliminary data.</text>
</comment>
<protein>
    <recommendedName>
        <fullName evidence="3">Head-to-tail adaptor</fullName>
    </recommendedName>
</protein>
<evidence type="ECO:0000313" key="1">
    <source>
        <dbReference type="EMBL" id="MBB5915284.1"/>
    </source>
</evidence>
<dbReference type="EMBL" id="JACHIT010000001">
    <property type="protein sequence ID" value="MBB5915284.1"/>
    <property type="molecule type" value="Genomic_DNA"/>
</dbReference>
<reference evidence="1 2" key="1">
    <citation type="submission" date="2020-08" db="EMBL/GenBank/DDBJ databases">
        <title>Sequencing the genomes of 1000 actinobacteria strains.</title>
        <authorList>
            <person name="Klenk H.-P."/>
        </authorList>
    </citation>
    <scope>NUCLEOTIDE SEQUENCE [LARGE SCALE GENOMIC DNA]</scope>
    <source>
        <strain evidence="1 2">DSM 43582</strain>
    </source>
</reference>
<dbReference type="RefSeq" id="WP_051160799.1">
    <property type="nucleotide sequence ID" value="NZ_JACHIT010000001.1"/>
</dbReference>
<organism evidence="1 2">
    <name type="scientific">Nocardia transvalensis</name>
    <dbReference type="NCBI Taxonomy" id="37333"/>
    <lineage>
        <taxon>Bacteria</taxon>
        <taxon>Bacillati</taxon>
        <taxon>Actinomycetota</taxon>
        <taxon>Actinomycetes</taxon>
        <taxon>Mycobacteriales</taxon>
        <taxon>Nocardiaceae</taxon>
        <taxon>Nocardia</taxon>
    </lineage>
</organism>
<gene>
    <name evidence="1" type="ORF">BJY24_004151</name>
</gene>
<dbReference type="AlphaFoldDB" id="A0A7W9PGR3"/>
<accession>A0A7W9PGR3</accession>
<evidence type="ECO:0008006" key="3">
    <source>
        <dbReference type="Google" id="ProtNLM"/>
    </source>
</evidence>